<evidence type="ECO:0000256" key="3">
    <source>
        <dbReference type="RuleBase" id="RU004019"/>
    </source>
</evidence>
<dbReference type="PANTHER" id="PTHR11849">
    <property type="entry name" value="ETS"/>
    <property type="match status" value="1"/>
</dbReference>
<organism evidence="6 7">
    <name type="scientific">Callosobruchus maculatus</name>
    <name type="common">Southern cowpea weevil</name>
    <name type="synonym">Pulse bruchid</name>
    <dbReference type="NCBI Taxonomy" id="64391"/>
    <lineage>
        <taxon>Eukaryota</taxon>
        <taxon>Metazoa</taxon>
        <taxon>Ecdysozoa</taxon>
        <taxon>Arthropoda</taxon>
        <taxon>Hexapoda</taxon>
        <taxon>Insecta</taxon>
        <taxon>Pterygota</taxon>
        <taxon>Neoptera</taxon>
        <taxon>Endopterygota</taxon>
        <taxon>Coleoptera</taxon>
        <taxon>Polyphaga</taxon>
        <taxon>Cucujiformia</taxon>
        <taxon>Chrysomeloidea</taxon>
        <taxon>Chrysomelidae</taxon>
        <taxon>Bruchinae</taxon>
        <taxon>Bruchini</taxon>
        <taxon>Callosobruchus</taxon>
    </lineage>
</organism>
<evidence type="ECO:0000313" key="6">
    <source>
        <dbReference type="EMBL" id="VEN50983.1"/>
    </source>
</evidence>
<evidence type="ECO:0000256" key="2">
    <source>
        <dbReference type="ARBA" id="ARBA00023125"/>
    </source>
</evidence>
<dbReference type="FunFam" id="1.10.10.10:FF:000586">
    <property type="entry name" value="Uncharacterized protein, isoform B"/>
    <property type="match status" value="1"/>
</dbReference>
<protein>
    <recommendedName>
        <fullName evidence="5">ETS domain-containing protein</fullName>
    </recommendedName>
</protein>
<dbReference type="PROSITE" id="PS00345">
    <property type="entry name" value="ETS_DOMAIN_1"/>
    <property type="match status" value="1"/>
</dbReference>
<dbReference type="Pfam" id="PF00178">
    <property type="entry name" value="Ets"/>
    <property type="match status" value="1"/>
</dbReference>
<name>A0A653CV62_CALMS</name>
<feature type="region of interest" description="Disordered" evidence="4">
    <location>
        <begin position="239"/>
        <end position="285"/>
    </location>
</feature>
<dbReference type="PRINTS" id="PR00454">
    <property type="entry name" value="ETSDOMAIN"/>
</dbReference>
<reference evidence="6 7" key="1">
    <citation type="submission" date="2019-01" db="EMBL/GenBank/DDBJ databases">
        <authorList>
            <person name="Sayadi A."/>
        </authorList>
    </citation>
    <scope>NUCLEOTIDE SEQUENCE [LARGE SCALE GENOMIC DNA]</scope>
</reference>
<evidence type="ECO:0000313" key="7">
    <source>
        <dbReference type="Proteomes" id="UP000410492"/>
    </source>
</evidence>
<keyword evidence="2 3" id="KW-0238">DNA-binding</keyword>
<dbReference type="InterPro" id="IPR046328">
    <property type="entry name" value="ETS_fam"/>
</dbReference>
<dbReference type="GO" id="GO:0000981">
    <property type="term" value="F:DNA-binding transcription factor activity, RNA polymerase II-specific"/>
    <property type="evidence" value="ECO:0007669"/>
    <property type="project" value="TreeGrafter"/>
</dbReference>
<dbReference type="Gene3D" id="1.10.10.10">
    <property type="entry name" value="Winged helix-like DNA-binding domain superfamily/Winged helix DNA-binding domain"/>
    <property type="match status" value="1"/>
</dbReference>
<dbReference type="GO" id="GO:0005634">
    <property type="term" value="C:nucleus"/>
    <property type="evidence" value="ECO:0007669"/>
    <property type="project" value="UniProtKB-SubCell"/>
</dbReference>
<accession>A0A653CV62</accession>
<feature type="region of interest" description="Disordered" evidence="4">
    <location>
        <begin position="198"/>
        <end position="221"/>
    </location>
</feature>
<dbReference type="InterPro" id="IPR036390">
    <property type="entry name" value="WH_DNA-bd_sf"/>
</dbReference>
<dbReference type="SUPFAM" id="SSF46785">
    <property type="entry name" value="Winged helix' DNA-binding domain"/>
    <property type="match status" value="1"/>
</dbReference>
<feature type="region of interest" description="Disordered" evidence="4">
    <location>
        <begin position="50"/>
        <end position="74"/>
    </location>
</feature>
<sequence length="402" mass="43953">MVLQVLDMMTPTAETFYADCPAVSSYAVLDVNTTGQTTCTVIPQGVYGQLRSPQCQPTDEIRDDGSPPPQSGYLQQLQRSPAYHHLKDSGYKSSNESSPSGGGGGTTTPFPMDASGGLHQQQSLDEPTAGTQSQLFTSAAQQQQQYEEHEYQQLEHQQQQFLNSWAIEPKYNPAATHPYIKGYIRGGRYSDPYSEYPQYGDSGGGGGSPFQTVSGPDPIAWSHPAAQELQQLAAHHHGHPAFLQGGGQPNMDTKPPLGMQNGLMGPPGAAGGYGPPGAAPGGPGGPCFTGSGPIQLWQFLLELLTDKSCQGFISWTGDGWEFKLTDPDEVARRWGVRKNKPKMNYEKLSRGLRYYYDKNIIHKTAGKRYVYRFVCDLQTLLGYSPEELHAMVDLKPEKKDDD</sequence>
<feature type="compositionally biased region" description="Gly residues" evidence="4">
    <location>
        <begin position="268"/>
        <end position="285"/>
    </location>
</feature>
<dbReference type="Proteomes" id="UP000410492">
    <property type="component" value="Unassembled WGS sequence"/>
</dbReference>
<dbReference type="GO" id="GO:0030154">
    <property type="term" value="P:cell differentiation"/>
    <property type="evidence" value="ECO:0007669"/>
    <property type="project" value="TreeGrafter"/>
</dbReference>
<dbReference type="SMART" id="SM00413">
    <property type="entry name" value="ETS"/>
    <property type="match status" value="1"/>
</dbReference>
<comment type="similarity">
    <text evidence="1 3">Belongs to the ETS family.</text>
</comment>
<dbReference type="PROSITE" id="PS50061">
    <property type="entry name" value="ETS_DOMAIN_3"/>
    <property type="match status" value="1"/>
</dbReference>
<dbReference type="EMBL" id="CAACVG010008764">
    <property type="protein sequence ID" value="VEN50983.1"/>
    <property type="molecule type" value="Genomic_DNA"/>
</dbReference>
<evidence type="ECO:0000256" key="4">
    <source>
        <dbReference type="SAM" id="MobiDB-lite"/>
    </source>
</evidence>
<dbReference type="InterPro" id="IPR036388">
    <property type="entry name" value="WH-like_DNA-bd_sf"/>
</dbReference>
<dbReference type="PROSITE" id="PS00346">
    <property type="entry name" value="ETS_DOMAIN_2"/>
    <property type="match status" value="1"/>
</dbReference>
<dbReference type="PANTHER" id="PTHR11849:SF289">
    <property type="entry name" value="ETS-LIKE PROTEIN POINTED"/>
    <property type="match status" value="1"/>
</dbReference>
<comment type="subcellular location">
    <subcellularLocation>
        <location evidence="3">Nucleus</location>
    </subcellularLocation>
</comment>
<proteinExistence type="inferred from homology"/>
<evidence type="ECO:0000256" key="1">
    <source>
        <dbReference type="ARBA" id="ARBA00005562"/>
    </source>
</evidence>
<dbReference type="AlphaFoldDB" id="A0A653CV62"/>
<dbReference type="InterPro" id="IPR000418">
    <property type="entry name" value="Ets_dom"/>
</dbReference>
<dbReference type="OrthoDB" id="10067219at2759"/>
<gene>
    <name evidence="6" type="ORF">CALMAC_LOCUS11576</name>
</gene>
<keyword evidence="3" id="KW-0539">Nucleus</keyword>
<feature type="region of interest" description="Disordered" evidence="4">
    <location>
        <begin position="86"/>
        <end position="155"/>
    </location>
</feature>
<evidence type="ECO:0000259" key="5">
    <source>
        <dbReference type="PROSITE" id="PS50061"/>
    </source>
</evidence>
<keyword evidence="7" id="KW-1185">Reference proteome</keyword>
<dbReference type="GO" id="GO:0043565">
    <property type="term" value="F:sequence-specific DNA binding"/>
    <property type="evidence" value="ECO:0007669"/>
    <property type="project" value="InterPro"/>
</dbReference>
<feature type="domain" description="ETS" evidence="5">
    <location>
        <begin position="294"/>
        <end position="374"/>
    </location>
</feature>
<feature type="compositionally biased region" description="Low complexity" evidence="4">
    <location>
        <begin position="131"/>
        <end position="145"/>
    </location>
</feature>